<dbReference type="Pfam" id="PF08537">
    <property type="entry name" value="NBP1"/>
    <property type="match status" value="1"/>
</dbReference>
<organism evidence="2 3">
    <name type="scientific">Maudiozyma exigua</name>
    <name type="common">Yeast</name>
    <name type="synonym">Kazachstania exigua</name>
    <dbReference type="NCBI Taxonomy" id="34358"/>
    <lineage>
        <taxon>Eukaryota</taxon>
        <taxon>Fungi</taxon>
        <taxon>Dikarya</taxon>
        <taxon>Ascomycota</taxon>
        <taxon>Saccharomycotina</taxon>
        <taxon>Saccharomycetes</taxon>
        <taxon>Saccharomycetales</taxon>
        <taxon>Saccharomycetaceae</taxon>
        <taxon>Maudiozyma</taxon>
    </lineage>
</organism>
<keyword evidence="3" id="KW-1185">Reference proteome</keyword>
<accession>A0A9P6VZQ7</accession>
<dbReference type="Proteomes" id="UP000750334">
    <property type="component" value="Unassembled WGS sequence"/>
</dbReference>
<comment type="caution">
    <text evidence="2">The sequence shown here is derived from an EMBL/GenBank/DDBJ whole genome shotgun (WGS) entry which is preliminary data.</text>
</comment>
<proteinExistence type="predicted"/>
<evidence type="ECO:0000313" key="3">
    <source>
        <dbReference type="Proteomes" id="UP000750334"/>
    </source>
</evidence>
<gene>
    <name evidence="2" type="ORF">C6P45_001766</name>
</gene>
<dbReference type="AlphaFoldDB" id="A0A9P6VZQ7"/>
<evidence type="ECO:0000313" key="2">
    <source>
        <dbReference type="EMBL" id="KAG0659663.1"/>
    </source>
</evidence>
<dbReference type="InterPro" id="IPR013743">
    <property type="entry name" value="NBP1/CSA1"/>
</dbReference>
<dbReference type="EMBL" id="PUHR01000188">
    <property type="protein sequence ID" value="KAG0659663.1"/>
    <property type="molecule type" value="Genomic_DNA"/>
</dbReference>
<dbReference type="OrthoDB" id="4053251at2759"/>
<sequence length="318" mass="37667">MLGSLQEFTKSFFYDSQDHKRKEPYELYKNKRTKRGSPKYQSIRANNRRNRVLKPANNSPIFNTRLSRDIHERSQYDQVGDTASRVRLPSRLNKMKNYLMSIFSNDTETIDSMKESCHNINIRRRNTNFNTNNSYLNIRQRIENSEAFRSKLSELKYDKEQLHNLRRSAYGNPVVASNENIPHKNLDEDKVFLLRNENRLLKRDLKAKKAELDVTKQRLALALEKNRKYSKNINELKIQLNDYKLENDKISIPNDTLYNPPALRKPHEGQFSRTTDEMKYNNMTDLKNVDNVSDSISPVRIDFSRYSDNSDTTNRVYR</sequence>
<keyword evidence="1" id="KW-0175">Coiled coil</keyword>
<reference evidence="2 3" key="1">
    <citation type="submission" date="2020-11" db="EMBL/GenBank/DDBJ databases">
        <title>Kefir isolates.</title>
        <authorList>
            <person name="Marcisauskas S."/>
            <person name="Kim Y."/>
            <person name="Blasche S."/>
        </authorList>
    </citation>
    <scope>NUCLEOTIDE SEQUENCE [LARGE SCALE GENOMIC DNA]</scope>
    <source>
        <strain evidence="2 3">OG2</strain>
    </source>
</reference>
<name>A0A9P6VZQ7_MAUEX</name>
<protein>
    <submittedName>
        <fullName evidence="2">Uncharacterized protein</fullName>
    </submittedName>
</protein>
<feature type="coiled-coil region" evidence="1">
    <location>
        <begin position="198"/>
        <end position="246"/>
    </location>
</feature>
<evidence type="ECO:0000256" key="1">
    <source>
        <dbReference type="SAM" id="Coils"/>
    </source>
</evidence>